<dbReference type="InterPro" id="IPR025294">
    <property type="entry name" value="DUF4156"/>
</dbReference>
<evidence type="ECO:0008006" key="3">
    <source>
        <dbReference type="Google" id="ProtNLM"/>
    </source>
</evidence>
<proteinExistence type="predicted"/>
<reference evidence="1 2" key="1">
    <citation type="submission" date="2017-01" db="EMBL/GenBank/DDBJ databases">
        <title>Draft sequence of Acidihalobacter ferrooxidans strain DSM 14175 (strain V8).</title>
        <authorList>
            <person name="Khaleque H.N."/>
            <person name="Ramsay J.P."/>
            <person name="Murphy R.J.T."/>
            <person name="Kaksonen A.H."/>
            <person name="Boxall N.J."/>
            <person name="Watkin E.L.J."/>
        </authorList>
    </citation>
    <scope>NUCLEOTIDE SEQUENCE [LARGE SCALE GENOMIC DNA]</scope>
    <source>
        <strain evidence="1 2">V8</strain>
    </source>
</reference>
<evidence type="ECO:0000313" key="1">
    <source>
        <dbReference type="EMBL" id="APZ41849.1"/>
    </source>
</evidence>
<dbReference type="PROSITE" id="PS51257">
    <property type="entry name" value="PROKAR_LIPOPROTEIN"/>
    <property type="match status" value="1"/>
</dbReference>
<gene>
    <name evidence="1" type="ORF">BW247_01005</name>
</gene>
<accession>A0A1P8UDK6</accession>
<protein>
    <recommendedName>
        <fullName evidence="3">DUF4156 domain-containing protein</fullName>
    </recommendedName>
</protein>
<evidence type="ECO:0000313" key="2">
    <source>
        <dbReference type="Proteomes" id="UP000243807"/>
    </source>
</evidence>
<dbReference type="Pfam" id="PF13698">
    <property type="entry name" value="DUF4156"/>
    <property type="match status" value="1"/>
</dbReference>
<name>A0A1P8UDK6_9GAMM</name>
<organism evidence="1 2">
    <name type="scientific">Acidihalobacter ferrooxydans</name>
    <dbReference type="NCBI Taxonomy" id="1765967"/>
    <lineage>
        <taxon>Bacteria</taxon>
        <taxon>Pseudomonadati</taxon>
        <taxon>Pseudomonadota</taxon>
        <taxon>Gammaproteobacteria</taxon>
        <taxon>Chromatiales</taxon>
        <taxon>Ectothiorhodospiraceae</taxon>
        <taxon>Acidihalobacter</taxon>
    </lineage>
</organism>
<dbReference type="Proteomes" id="UP000243807">
    <property type="component" value="Chromosome"/>
</dbReference>
<dbReference type="RefSeq" id="WP_076835196.1">
    <property type="nucleotide sequence ID" value="NZ_CP019434.1"/>
</dbReference>
<dbReference type="STRING" id="1765967.BW247_01005"/>
<dbReference type="EMBL" id="CP019434">
    <property type="protein sequence ID" value="APZ41849.1"/>
    <property type="molecule type" value="Genomic_DNA"/>
</dbReference>
<keyword evidence="2" id="KW-1185">Reference proteome</keyword>
<sequence length="107" mass="11508">MKLRYLIVPVLVAATLGGCAWARLTPYGEQARVLSASQVGTCKALGTTTVQVPATVLGIPRPQRDVEHDLQVVARNALQNVHGDTIVPEGKPVNGAQTFEMYRCINP</sequence>
<dbReference type="KEGG" id="afy:BW247_01005"/>
<dbReference type="AlphaFoldDB" id="A0A1P8UDK6"/>